<reference evidence="2" key="1">
    <citation type="journal article" date="2019" name="Int. J. Syst. Evol. Microbiol.">
        <title>The Global Catalogue of Microorganisms (GCM) 10K type strain sequencing project: providing services to taxonomists for standard genome sequencing and annotation.</title>
        <authorList>
            <consortium name="The Broad Institute Genomics Platform"/>
            <consortium name="The Broad Institute Genome Sequencing Center for Infectious Disease"/>
            <person name="Wu L."/>
            <person name="Ma J."/>
        </authorList>
    </citation>
    <scope>NUCLEOTIDE SEQUENCE [LARGE SCALE GENOMIC DNA]</scope>
    <source>
        <strain evidence="2">CGMCC 1.3240</strain>
    </source>
</reference>
<gene>
    <name evidence="1" type="ORF">ACFPYJ_15865</name>
</gene>
<dbReference type="Proteomes" id="UP001596047">
    <property type="component" value="Unassembled WGS sequence"/>
</dbReference>
<evidence type="ECO:0000313" key="1">
    <source>
        <dbReference type="EMBL" id="MFC5650574.1"/>
    </source>
</evidence>
<accession>A0ABW0W0M9</accession>
<proteinExistence type="predicted"/>
<dbReference type="Pfam" id="PF01136">
    <property type="entry name" value="Peptidase_U32"/>
    <property type="match status" value="1"/>
</dbReference>
<sequence length="309" mass="33251">MIETRDFLAGLGLPTGDAHDLPTSTKRFPDGAQVRFEIPSVEGPNALAAVIEESKEYGVTIHRVSQGSGIMLCTDSEIREMFKLASGNGIEVSLFVGPRTTWDITAASHTPSGKGQALRHEGMDQLIFALEDVKRGCRLGLRGVLVADEGLLLVINEMKKAGQLPADLVVKVSVSMGAANPVSIRNIETMGADTYNVPTSLTLARLGAIRQAVDIPLDLYVEAPDDFGGAVRLYEIPEIVRVVSPVYVKFGLRNAANVYPSGVHIEQTVIAQCREKVRRAALGLEILRRYDPNAIISKAGARGLAVPQI</sequence>
<organism evidence="1 2">
    <name type="scientific">Paenibacillus solisilvae</name>
    <dbReference type="NCBI Taxonomy" id="2486751"/>
    <lineage>
        <taxon>Bacteria</taxon>
        <taxon>Bacillati</taxon>
        <taxon>Bacillota</taxon>
        <taxon>Bacilli</taxon>
        <taxon>Bacillales</taxon>
        <taxon>Paenibacillaceae</taxon>
        <taxon>Paenibacillus</taxon>
    </lineage>
</organism>
<comment type="caution">
    <text evidence="1">The sequence shown here is derived from an EMBL/GenBank/DDBJ whole genome shotgun (WGS) entry which is preliminary data.</text>
</comment>
<protein>
    <submittedName>
        <fullName evidence="1">U32 family peptidase</fullName>
    </submittedName>
</protein>
<dbReference type="RefSeq" id="WP_379189138.1">
    <property type="nucleotide sequence ID" value="NZ_JBHSOW010000058.1"/>
</dbReference>
<dbReference type="InterPro" id="IPR001539">
    <property type="entry name" value="Peptidase_U32"/>
</dbReference>
<name>A0ABW0W0M9_9BACL</name>
<keyword evidence="2" id="KW-1185">Reference proteome</keyword>
<evidence type="ECO:0000313" key="2">
    <source>
        <dbReference type="Proteomes" id="UP001596047"/>
    </source>
</evidence>
<dbReference type="EMBL" id="JBHSOW010000058">
    <property type="protein sequence ID" value="MFC5650574.1"/>
    <property type="molecule type" value="Genomic_DNA"/>
</dbReference>